<accession>A0ABW6AJL4</accession>
<feature type="domain" description="Lantibiotic dehydratase N-terminal" evidence="1">
    <location>
        <begin position="44"/>
        <end position="688"/>
    </location>
</feature>
<dbReference type="NCBIfam" id="TIGR03891">
    <property type="entry name" value="thiopep_ocin"/>
    <property type="match status" value="1"/>
</dbReference>
<evidence type="ECO:0000259" key="1">
    <source>
        <dbReference type="Pfam" id="PF04738"/>
    </source>
</evidence>
<reference evidence="4" key="1">
    <citation type="journal article" date="2019" name="Int. J. Syst. Evol. Microbiol.">
        <title>The Global Catalogue of Microorganisms (GCM) 10K type strain sequencing project: providing services to taxonomists for standard genome sequencing and annotation.</title>
        <authorList>
            <consortium name="The Broad Institute Genomics Platform"/>
            <consortium name="The Broad Institute Genome Sequencing Center for Infectious Disease"/>
            <person name="Wu L."/>
            <person name="Ma J."/>
        </authorList>
    </citation>
    <scope>NUCLEOTIDE SEQUENCE [LARGE SCALE GENOMIC DNA]</scope>
    <source>
        <strain evidence="4">KCTC 52490</strain>
    </source>
</reference>
<dbReference type="Proteomes" id="UP001597512">
    <property type="component" value="Unassembled WGS sequence"/>
</dbReference>
<proteinExistence type="predicted"/>
<organism evidence="3 4">
    <name type="scientific">Spirosoma flavum</name>
    <dbReference type="NCBI Taxonomy" id="2048557"/>
    <lineage>
        <taxon>Bacteria</taxon>
        <taxon>Pseudomonadati</taxon>
        <taxon>Bacteroidota</taxon>
        <taxon>Cytophagia</taxon>
        <taxon>Cytophagales</taxon>
        <taxon>Cytophagaceae</taxon>
        <taxon>Spirosoma</taxon>
    </lineage>
</organism>
<protein>
    <submittedName>
        <fullName evidence="3">Lantibiotic dehydratase</fullName>
    </submittedName>
</protein>
<name>A0ABW6AJL4_9BACT</name>
<feature type="domain" description="Thiopeptide-type bacteriocin biosynthesis" evidence="2">
    <location>
        <begin position="757"/>
        <end position="1019"/>
    </location>
</feature>
<dbReference type="InterPro" id="IPR023809">
    <property type="entry name" value="Thiopep_bacteriocin_synth_dom"/>
</dbReference>
<dbReference type="Pfam" id="PF14028">
    <property type="entry name" value="Lant_dehydr_C"/>
    <property type="match status" value="1"/>
</dbReference>
<sequence>MVQRFHFFVLRRTLFSLDSLQSLYESSQNQHSTLPDAIRQWFTNPIQRQALATASPRLYDRVERWLSGEILSDEAKLINTLHKYLIRMTTRSTPYGLFAGYALGSVEKKTSFIAESPDRMAPHARLDIEYIQAIKDWLLAQPDIRAQLKLYLNTTLYLAGNYFRFIEQQQEQAGRTYFISAVGCDKILTDLFALAQTGVTQAQLIDFLNTQYQVTQNDAIDYVNELINSQLLVFELEPTLTGDAYLNVIDERLSTLVAYPAVANARQVLARINELLNLRPLALNALPEYLAEQDIALPHTDFIKIDTALPADTCQLSERWLNHLQQQLKALLVLNQPYQNSALDEFRHRFYLRYEAEEVPLAFALDHEMGVGYGDTSTLGVGNAPMLDSLSLSGRAKDQDAVLTNWQLFVLNKYTEALRYGRSEIVLTDDDLGKIGNPQEAMPTLPSSFYAFGTLLSPSADSIDRDDYLFSLTSCLGPSAVNLLSRFGESDPVLAEQLKQCARLEEASHPDVILAEIVHSPEARAGNICHRPSLYQYEIPYLGRASVEPDYQIPLSDLYLSVRNDRLVLRSKRLNKRVIPRLSNAHNFRGGLPVYQFLSTLQYQDAYLDLRWNWGLLTQQAYLPRVRYRHIILSRANWLLTADQFKTGSLAEVRQQLQEMGLPPQFLIAQGDNELRIDVATDVSLDLLLQELRRTESIRVVESLAKSEQCPVRDKQGQAYVHELVLPFHNPSAPAYTPINSATTDMPQRRFSVGSEWLYLKIYAGEKASDSLLVNQLYPAIQELLLQQTIQQFFFVRYKDQDPHLRLRFRGNPYIEFYHYVIRRIEQVLHPYVQSGLVHRIQTDTYQRELERYGMDKIPIYEQFFHHDSLSTLQFMQQTGEAFDENLRFAFAAHKVDKLLVGLSSTIDERCTILDNMKEQFFTEFGGSSALRQQLNDHYRTYKPLLEQALNRPFALTDGFENWVEDQHPSLSELAQTIQHDRTSLTISSSLMHMIVNRLFPSKQRAYELVLYYCLAKFYDSQRARQRQEMPPVVTNKTDTALQAVVNR</sequence>
<dbReference type="Pfam" id="PF04738">
    <property type="entry name" value="Lant_dehydr_N"/>
    <property type="match status" value="1"/>
</dbReference>
<comment type="caution">
    <text evidence="3">The sequence shown here is derived from an EMBL/GenBank/DDBJ whole genome shotgun (WGS) entry which is preliminary data.</text>
</comment>
<dbReference type="EMBL" id="JBHUOM010000007">
    <property type="protein sequence ID" value="MFD2934813.1"/>
    <property type="molecule type" value="Genomic_DNA"/>
</dbReference>
<dbReference type="InterPro" id="IPR006827">
    <property type="entry name" value="Lant_deHydtase_N"/>
</dbReference>
<evidence type="ECO:0000313" key="3">
    <source>
        <dbReference type="EMBL" id="MFD2934813.1"/>
    </source>
</evidence>
<dbReference type="RefSeq" id="WP_381501531.1">
    <property type="nucleotide sequence ID" value="NZ_JBHUOM010000007.1"/>
</dbReference>
<evidence type="ECO:0000313" key="4">
    <source>
        <dbReference type="Proteomes" id="UP001597512"/>
    </source>
</evidence>
<keyword evidence="4" id="KW-1185">Reference proteome</keyword>
<evidence type="ECO:0000259" key="2">
    <source>
        <dbReference type="Pfam" id="PF14028"/>
    </source>
</evidence>
<gene>
    <name evidence="3" type="ORF">ACFS25_13545</name>
</gene>